<dbReference type="AlphaFoldDB" id="A0A3M7R0X0"/>
<keyword evidence="2" id="KW-1185">Reference proteome</keyword>
<evidence type="ECO:0000313" key="2">
    <source>
        <dbReference type="Proteomes" id="UP000276133"/>
    </source>
</evidence>
<dbReference type="EMBL" id="REGN01004497">
    <property type="protein sequence ID" value="RNA17232.1"/>
    <property type="molecule type" value="Genomic_DNA"/>
</dbReference>
<proteinExistence type="predicted"/>
<name>A0A3M7R0X0_BRAPC</name>
<protein>
    <submittedName>
        <fullName evidence="1">Uncharacterized protein</fullName>
    </submittedName>
</protein>
<sequence length="61" mass="7042">MVNTLDFDGCLSSLKKSSFAQSSTKKPSLCSIMLNKVRDSFKFWQLETNLKSILSWVIYYL</sequence>
<dbReference type="Proteomes" id="UP000276133">
    <property type="component" value="Unassembled WGS sequence"/>
</dbReference>
<organism evidence="1 2">
    <name type="scientific">Brachionus plicatilis</name>
    <name type="common">Marine rotifer</name>
    <name type="synonym">Brachionus muelleri</name>
    <dbReference type="NCBI Taxonomy" id="10195"/>
    <lineage>
        <taxon>Eukaryota</taxon>
        <taxon>Metazoa</taxon>
        <taxon>Spiralia</taxon>
        <taxon>Gnathifera</taxon>
        <taxon>Rotifera</taxon>
        <taxon>Eurotatoria</taxon>
        <taxon>Monogononta</taxon>
        <taxon>Pseudotrocha</taxon>
        <taxon>Ploima</taxon>
        <taxon>Brachionidae</taxon>
        <taxon>Brachionus</taxon>
    </lineage>
</organism>
<gene>
    <name evidence="1" type="ORF">BpHYR1_005160</name>
</gene>
<evidence type="ECO:0000313" key="1">
    <source>
        <dbReference type="EMBL" id="RNA17232.1"/>
    </source>
</evidence>
<comment type="caution">
    <text evidence="1">The sequence shown here is derived from an EMBL/GenBank/DDBJ whole genome shotgun (WGS) entry which is preliminary data.</text>
</comment>
<accession>A0A3M7R0X0</accession>
<reference evidence="1 2" key="1">
    <citation type="journal article" date="2018" name="Sci. Rep.">
        <title>Genomic signatures of local adaptation to the degree of environmental predictability in rotifers.</title>
        <authorList>
            <person name="Franch-Gras L."/>
            <person name="Hahn C."/>
            <person name="Garcia-Roger E.M."/>
            <person name="Carmona M.J."/>
            <person name="Serra M."/>
            <person name="Gomez A."/>
        </authorList>
    </citation>
    <scope>NUCLEOTIDE SEQUENCE [LARGE SCALE GENOMIC DNA]</scope>
    <source>
        <strain evidence="1">HYR1</strain>
    </source>
</reference>